<feature type="region of interest" description="Disordered" evidence="1">
    <location>
        <begin position="26"/>
        <end position="47"/>
    </location>
</feature>
<comment type="caution">
    <text evidence="2">The sequence shown here is derived from an EMBL/GenBank/DDBJ whole genome shotgun (WGS) entry which is preliminary data.</text>
</comment>
<organism evidence="2 3">
    <name type="scientific">Menidia menidia</name>
    <name type="common">Atlantic silverside</name>
    <dbReference type="NCBI Taxonomy" id="238744"/>
    <lineage>
        <taxon>Eukaryota</taxon>
        <taxon>Metazoa</taxon>
        <taxon>Chordata</taxon>
        <taxon>Craniata</taxon>
        <taxon>Vertebrata</taxon>
        <taxon>Euteleostomi</taxon>
        <taxon>Actinopterygii</taxon>
        <taxon>Neopterygii</taxon>
        <taxon>Teleostei</taxon>
        <taxon>Neoteleostei</taxon>
        <taxon>Acanthomorphata</taxon>
        <taxon>Ovalentaria</taxon>
        <taxon>Atherinomorphae</taxon>
        <taxon>Atheriniformes</taxon>
        <taxon>Atherinopsidae</taxon>
        <taxon>Menidiinae</taxon>
        <taxon>Menidia</taxon>
    </lineage>
</organism>
<dbReference type="EMBL" id="CAJRST010010001">
    <property type="protein sequence ID" value="CAG5904901.1"/>
    <property type="molecule type" value="Genomic_DNA"/>
</dbReference>
<accession>A0A8S4AV77</accession>
<sequence length="76" mass="8537">MGGVSCLQGVGKRKHLHLSVEVEPYGKGVRTRDRSSPRTEPHSDMGLHCVDVESNNSILPLKFCIHQQERLNSDRL</sequence>
<reference evidence="2" key="1">
    <citation type="submission" date="2021-05" db="EMBL/GenBank/DDBJ databases">
        <authorList>
            <person name="Tigano A."/>
        </authorList>
    </citation>
    <scope>NUCLEOTIDE SEQUENCE</scope>
</reference>
<keyword evidence="3" id="KW-1185">Reference proteome</keyword>
<feature type="compositionally biased region" description="Basic and acidic residues" evidence="1">
    <location>
        <begin position="30"/>
        <end position="45"/>
    </location>
</feature>
<gene>
    <name evidence="2" type="ORF">MMEN_LOCUS9454</name>
</gene>
<dbReference type="AlphaFoldDB" id="A0A8S4AV77"/>
<evidence type="ECO:0000313" key="2">
    <source>
        <dbReference type="EMBL" id="CAG5904901.1"/>
    </source>
</evidence>
<evidence type="ECO:0000313" key="3">
    <source>
        <dbReference type="Proteomes" id="UP000677803"/>
    </source>
</evidence>
<dbReference type="Proteomes" id="UP000677803">
    <property type="component" value="Unassembled WGS sequence"/>
</dbReference>
<proteinExistence type="predicted"/>
<evidence type="ECO:0000256" key="1">
    <source>
        <dbReference type="SAM" id="MobiDB-lite"/>
    </source>
</evidence>
<name>A0A8S4AV77_9TELE</name>
<protein>
    <submittedName>
        <fullName evidence="2">(Atlantic silverside) hypothetical protein</fullName>
    </submittedName>
</protein>